<accession>A0A167TB35</accession>
<dbReference type="PANTHER" id="PTHR14218">
    <property type="entry name" value="PROTEASE S8 TRIPEPTIDYL PEPTIDASE I CLN2"/>
    <property type="match status" value="1"/>
</dbReference>
<comment type="catalytic activity">
    <reaction evidence="1">
        <text>Release of an N-terminal tripeptide from a polypeptide.</text>
        <dbReference type="EC" id="3.4.14.10"/>
    </reaction>
</comment>
<evidence type="ECO:0000256" key="17">
    <source>
        <dbReference type="SAM" id="SignalP"/>
    </source>
</evidence>
<dbReference type="FunFam" id="3.40.50.200:FF:000015">
    <property type="entry name" value="Tripeptidyl peptidase A"/>
    <property type="match status" value="1"/>
</dbReference>
<evidence type="ECO:0000256" key="8">
    <source>
        <dbReference type="ARBA" id="ARBA00022729"/>
    </source>
</evidence>
<feature type="chain" id="PRO_5007892530" description="tripeptidyl-peptidase II" evidence="17">
    <location>
        <begin position="20"/>
        <end position="715"/>
    </location>
</feature>
<evidence type="ECO:0000256" key="7">
    <source>
        <dbReference type="ARBA" id="ARBA00022723"/>
    </source>
</evidence>
<dbReference type="CDD" id="cd11377">
    <property type="entry name" value="Pro-peptidase_S53"/>
    <property type="match status" value="1"/>
</dbReference>
<comment type="subcellular location">
    <subcellularLocation>
        <location evidence="3">Secreted</location>
        <location evidence="3">Extracellular space</location>
    </subcellularLocation>
</comment>
<evidence type="ECO:0000256" key="10">
    <source>
        <dbReference type="ARBA" id="ARBA00022825"/>
    </source>
</evidence>
<evidence type="ECO:0000313" key="20">
    <source>
        <dbReference type="Proteomes" id="UP000076874"/>
    </source>
</evidence>
<dbReference type="PROSITE" id="PS51695">
    <property type="entry name" value="SEDOLISIN"/>
    <property type="match status" value="1"/>
</dbReference>
<comment type="function">
    <text evidence="2">Secreted tripeptidyl-peptidase which degrades proteins at acidic pHs and is involved in virulence.</text>
</comment>
<feature type="region of interest" description="Disordered" evidence="16">
    <location>
        <begin position="203"/>
        <end position="227"/>
    </location>
</feature>
<comment type="cofactor">
    <cofactor evidence="15">
        <name>Ca(2+)</name>
        <dbReference type="ChEBI" id="CHEBI:29108"/>
    </cofactor>
    <text evidence="15">Binds 1 Ca(2+) ion per subunit.</text>
</comment>
<evidence type="ECO:0000256" key="16">
    <source>
        <dbReference type="SAM" id="MobiDB-lite"/>
    </source>
</evidence>
<dbReference type="SUPFAM" id="SSF52743">
    <property type="entry name" value="Subtilisin-like"/>
    <property type="match status" value="1"/>
</dbReference>
<dbReference type="GO" id="GO:0006508">
    <property type="term" value="P:proteolysis"/>
    <property type="evidence" value="ECO:0007669"/>
    <property type="project" value="UniProtKB-KW"/>
</dbReference>
<evidence type="ECO:0000256" key="6">
    <source>
        <dbReference type="ARBA" id="ARBA00022670"/>
    </source>
</evidence>
<dbReference type="PANTHER" id="PTHR14218:SF19">
    <property type="entry name" value="SERINE PROTEASE AORO, PUTATIVE (AFU_ORTHOLOGUE AFUA_6G10250)-RELATED"/>
    <property type="match status" value="1"/>
</dbReference>
<dbReference type="InterPro" id="IPR050819">
    <property type="entry name" value="Tripeptidyl-peptidase_I"/>
</dbReference>
<keyword evidence="12" id="KW-0843">Virulence</keyword>
<dbReference type="GO" id="GO:0046872">
    <property type="term" value="F:metal ion binding"/>
    <property type="evidence" value="ECO:0007669"/>
    <property type="project" value="UniProtKB-UniRule"/>
</dbReference>
<proteinExistence type="predicted"/>
<feature type="binding site" evidence="15">
    <location>
        <position position="694"/>
    </location>
    <ligand>
        <name>Ca(2+)</name>
        <dbReference type="ChEBI" id="CHEBI:29108"/>
    </ligand>
</feature>
<evidence type="ECO:0000256" key="9">
    <source>
        <dbReference type="ARBA" id="ARBA00022801"/>
    </source>
</evidence>
<protein>
    <recommendedName>
        <fullName evidence="4">tripeptidyl-peptidase II</fullName>
        <ecNumber evidence="4">3.4.14.10</ecNumber>
    </recommendedName>
</protein>
<name>A0A167TB35_9HYPO</name>
<keyword evidence="6 15" id="KW-0645">Protease</keyword>
<keyword evidence="8 17" id="KW-0732">Signal</keyword>
<keyword evidence="7 15" id="KW-0479">Metal-binding</keyword>
<feature type="binding site" evidence="15">
    <location>
        <position position="673"/>
    </location>
    <ligand>
        <name>Ca(2+)</name>
        <dbReference type="ChEBI" id="CHEBI:29108"/>
    </ligand>
</feature>
<keyword evidence="11 15" id="KW-0106">Calcium</keyword>
<feature type="signal peptide" evidence="17">
    <location>
        <begin position="1"/>
        <end position="19"/>
    </location>
</feature>
<dbReference type="STRING" id="1081102.A0A167TB35"/>
<evidence type="ECO:0000256" key="12">
    <source>
        <dbReference type="ARBA" id="ARBA00023026"/>
    </source>
</evidence>
<dbReference type="Pfam" id="PF09286">
    <property type="entry name" value="Pro-kuma_activ"/>
    <property type="match status" value="1"/>
</dbReference>
<organism evidence="19 20">
    <name type="scientific">Niveomyces insectorum RCEF 264</name>
    <dbReference type="NCBI Taxonomy" id="1081102"/>
    <lineage>
        <taxon>Eukaryota</taxon>
        <taxon>Fungi</taxon>
        <taxon>Dikarya</taxon>
        <taxon>Ascomycota</taxon>
        <taxon>Pezizomycotina</taxon>
        <taxon>Sordariomycetes</taxon>
        <taxon>Hypocreomycetidae</taxon>
        <taxon>Hypocreales</taxon>
        <taxon>Cordycipitaceae</taxon>
        <taxon>Niveomyces</taxon>
    </lineage>
</organism>
<feature type="active site" description="Charge relay system" evidence="15">
    <location>
        <position position="378"/>
    </location>
</feature>
<keyword evidence="13" id="KW-0865">Zymogen</keyword>
<evidence type="ECO:0000256" key="13">
    <source>
        <dbReference type="ARBA" id="ARBA00023145"/>
    </source>
</evidence>
<keyword evidence="9 15" id="KW-0378">Hydrolase</keyword>
<dbReference type="InterPro" id="IPR015366">
    <property type="entry name" value="S53_propep"/>
</dbReference>
<dbReference type="EC" id="3.4.14.10" evidence="4"/>
<dbReference type="CDD" id="cd04056">
    <property type="entry name" value="Peptidases_S53"/>
    <property type="match status" value="1"/>
</dbReference>
<dbReference type="InterPro" id="IPR030400">
    <property type="entry name" value="Sedolisin_dom"/>
</dbReference>
<keyword evidence="20" id="KW-1185">Reference proteome</keyword>
<evidence type="ECO:0000256" key="5">
    <source>
        <dbReference type="ARBA" id="ARBA00022525"/>
    </source>
</evidence>
<dbReference type="InterPro" id="IPR036852">
    <property type="entry name" value="Peptidase_S8/S53_dom_sf"/>
</dbReference>
<keyword evidence="14" id="KW-0325">Glycoprotein</keyword>
<dbReference type="GO" id="GO:0004252">
    <property type="term" value="F:serine-type endopeptidase activity"/>
    <property type="evidence" value="ECO:0007669"/>
    <property type="project" value="UniProtKB-UniRule"/>
</dbReference>
<reference evidence="19 20" key="1">
    <citation type="journal article" date="2016" name="Genome Biol. Evol.">
        <title>Divergent and convergent evolution of fungal pathogenicity.</title>
        <authorList>
            <person name="Shang Y."/>
            <person name="Xiao G."/>
            <person name="Zheng P."/>
            <person name="Cen K."/>
            <person name="Zhan S."/>
            <person name="Wang C."/>
        </authorList>
    </citation>
    <scope>NUCLEOTIDE SEQUENCE [LARGE SCALE GENOMIC DNA]</scope>
    <source>
        <strain evidence="19 20">RCEF 264</strain>
    </source>
</reference>
<evidence type="ECO:0000256" key="2">
    <source>
        <dbReference type="ARBA" id="ARBA00002451"/>
    </source>
</evidence>
<keyword evidence="10 15" id="KW-0720">Serine protease</keyword>
<evidence type="ECO:0000256" key="3">
    <source>
        <dbReference type="ARBA" id="ARBA00004239"/>
    </source>
</evidence>
<sequence>MRFDLLATVLATLAVATEASPRFRSAAAGAPLSKRHTNHVLHETRSPAAAHTWRRAAKVPGDAVLPMRIGLTQRNLDRAEQLLNDVSHPDSPNYGRHWTAEQVADMFAPAPAAIDAVLAWLAEDGGLGPDRVRLSRGRNWVLFNATVAEAEALFQTEYHVYTSHARQHGGGGRSQVVQHVGCEQYHVPAHIREHIDLVLPTVHRDARPGPSRSKKTAALPPGDAQTELKKRARLLRRRSSSTRYHTKREDDDNNNVVVNSAAITDARPQKGILGSPLDASLPKKGATITNALMSLDQCDTMITPACLQALYGIPAGSGADANNTLGIVEYTPQAILQSDLNLYFSQFQPSLQGKGPRVQLLDNAVLQTTNQSFNFNGESALDLEFAMALIFPQTATLFQVGDLDQGASFNNFLDSIDGSYCAFAGGGSTNPNVDGQYSDGIECGVTEPTHVISTSYSYNEGDLTPAYEQRQCNEYMKLGLRGVTIVYSSGDFGVAGNGNTCIDPQTGAYNNGTAGQFNPSFPGSCPYVTSVGATQLPNGTSIRDLRQDANVPSPETACETVIFSGGGFSNVFGMPSYQQAAVAAYFRQSAPPYGADRFNNSQAVRGYPDVAANGANYVTAVDGNFTLSFGTSASAPTFASVLNLINEQRLQAGKAPVGFVNPVLYANPQVLNDITAGNNPGCGTKGFAAVPGWDPLTGLGTPNYPAMEKLFLSLP</sequence>
<evidence type="ECO:0000256" key="11">
    <source>
        <dbReference type="ARBA" id="ARBA00022837"/>
    </source>
</evidence>
<dbReference type="Gene3D" id="3.40.50.200">
    <property type="entry name" value="Peptidase S8/S53 domain"/>
    <property type="match status" value="1"/>
</dbReference>
<gene>
    <name evidence="19" type="ORF">SPI_05532</name>
</gene>
<dbReference type="EMBL" id="AZHD01000009">
    <property type="protein sequence ID" value="OAA60408.1"/>
    <property type="molecule type" value="Genomic_DNA"/>
</dbReference>
<dbReference type="SUPFAM" id="SSF54897">
    <property type="entry name" value="Protease propeptides/inhibitors"/>
    <property type="match status" value="1"/>
</dbReference>
<feature type="binding site" evidence="15">
    <location>
        <position position="674"/>
    </location>
    <ligand>
        <name>Ca(2+)</name>
        <dbReference type="ChEBI" id="CHEBI:29108"/>
    </ligand>
</feature>
<evidence type="ECO:0000256" key="4">
    <source>
        <dbReference type="ARBA" id="ARBA00012462"/>
    </source>
</evidence>
<feature type="active site" description="Charge relay system" evidence="15">
    <location>
        <position position="632"/>
    </location>
</feature>
<feature type="domain" description="Peptidase S53" evidence="18">
    <location>
        <begin position="301"/>
        <end position="714"/>
    </location>
</feature>
<dbReference type="GO" id="GO:0008240">
    <property type="term" value="F:tripeptidyl-peptidase activity"/>
    <property type="evidence" value="ECO:0007669"/>
    <property type="project" value="UniProtKB-EC"/>
</dbReference>
<keyword evidence="5" id="KW-0964">Secreted</keyword>
<dbReference type="GO" id="GO:0005576">
    <property type="term" value="C:extracellular region"/>
    <property type="evidence" value="ECO:0007669"/>
    <property type="project" value="UniProtKB-SubCell"/>
</dbReference>
<evidence type="ECO:0000256" key="15">
    <source>
        <dbReference type="PROSITE-ProRule" id="PRU01032"/>
    </source>
</evidence>
<evidence type="ECO:0000256" key="1">
    <source>
        <dbReference type="ARBA" id="ARBA00001910"/>
    </source>
</evidence>
<dbReference type="AlphaFoldDB" id="A0A167TB35"/>
<comment type="caution">
    <text evidence="19">The sequence shown here is derived from an EMBL/GenBank/DDBJ whole genome shotgun (WGS) entry which is preliminary data.</text>
</comment>
<dbReference type="Proteomes" id="UP000076874">
    <property type="component" value="Unassembled WGS sequence"/>
</dbReference>
<feature type="active site" description="Charge relay system" evidence="15">
    <location>
        <position position="382"/>
    </location>
</feature>
<evidence type="ECO:0000313" key="19">
    <source>
        <dbReference type="EMBL" id="OAA60408.1"/>
    </source>
</evidence>
<dbReference type="OrthoDB" id="409122at2759"/>
<dbReference type="SMART" id="SM00944">
    <property type="entry name" value="Pro-kuma_activ"/>
    <property type="match status" value="1"/>
</dbReference>
<evidence type="ECO:0000256" key="14">
    <source>
        <dbReference type="ARBA" id="ARBA00023180"/>
    </source>
</evidence>
<feature type="binding site" evidence="15">
    <location>
        <position position="692"/>
    </location>
    <ligand>
        <name>Ca(2+)</name>
        <dbReference type="ChEBI" id="CHEBI:29108"/>
    </ligand>
</feature>
<evidence type="ECO:0000259" key="18">
    <source>
        <dbReference type="PROSITE" id="PS51695"/>
    </source>
</evidence>